<reference evidence="5 6" key="1">
    <citation type="submission" date="2024-06" db="EMBL/GenBank/DDBJ databases">
        <title>The Natural Products Discovery Center: Release of the First 8490 Sequenced Strains for Exploring Actinobacteria Biosynthetic Diversity.</title>
        <authorList>
            <person name="Kalkreuter E."/>
            <person name="Kautsar S.A."/>
            <person name="Yang D."/>
            <person name="Bader C.D."/>
            <person name="Teijaro C.N."/>
            <person name="Fluegel L."/>
            <person name="Davis C.M."/>
            <person name="Simpson J.R."/>
            <person name="Lauterbach L."/>
            <person name="Steele A.D."/>
            <person name="Gui C."/>
            <person name="Meng S."/>
            <person name="Li G."/>
            <person name="Viehrig K."/>
            <person name="Ye F."/>
            <person name="Su P."/>
            <person name="Kiefer A.F."/>
            <person name="Nichols A."/>
            <person name="Cepeda A.J."/>
            <person name="Yan W."/>
            <person name="Fan B."/>
            <person name="Jiang Y."/>
            <person name="Adhikari A."/>
            <person name="Zheng C.-J."/>
            <person name="Schuster L."/>
            <person name="Cowan T.M."/>
            <person name="Smanski M.J."/>
            <person name="Chevrette M.G."/>
            <person name="De Carvalho L.P.S."/>
            <person name="Shen B."/>
        </authorList>
    </citation>
    <scope>NUCLEOTIDE SEQUENCE [LARGE SCALE GENOMIC DNA]</scope>
    <source>
        <strain evidence="5 6">NPDC048946</strain>
    </source>
</reference>
<evidence type="ECO:0000256" key="2">
    <source>
        <dbReference type="SAM" id="Phobius"/>
    </source>
</evidence>
<evidence type="ECO:0000256" key="3">
    <source>
        <dbReference type="SAM" id="SignalP"/>
    </source>
</evidence>
<name>A0ABV3D8I1_9ACTN</name>
<evidence type="ECO:0000313" key="5">
    <source>
        <dbReference type="EMBL" id="MEU8132047.1"/>
    </source>
</evidence>
<keyword evidence="3" id="KW-0732">Signal</keyword>
<sequence>MQPTTIRRRAAVLAAVSTAAVLALAAPASAHVSVQPTQAEQGGYAGVTFRVPNENDSAGTTKLEINLPEDKPLTSVRTRPLAGWTATVEKKPLATPITSHGKQITEAVAKVTWTANPGVRINPGQYEDFEVSMGQLPTDTDKLVFKALQTYDNGDVVRWIDVPGADGKEPEKPAPTLKLVPKGGAAAPAASPAADQAGAKSGAGAADQNLTAAASSSDDKSSDSTARALGIAGLVVGALGVAVGVFGITRGSRRTAN</sequence>
<dbReference type="RefSeq" id="WP_358347212.1">
    <property type="nucleotide sequence ID" value="NZ_JBEZFP010000001.1"/>
</dbReference>
<comment type="caution">
    <text evidence="5">The sequence shown here is derived from an EMBL/GenBank/DDBJ whole genome shotgun (WGS) entry which is preliminary data.</text>
</comment>
<dbReference type="Pfam" id="PF07987">
    <property type="entry name" value="DUF1775"/>
    <property type="match status" value="1"/>
</dbReference>
<dbReference type="InterPro" id="IPR012533">
    <property type="entry name" value="YcnI-copper_dom"/>
</dbReference>
<feature type="chain" id="PRO_5045139396" evidence="3">
    <location>
        <begin position="26"/>
        <end position="257"/>
    </location>
</feature>
<dbReference type="EMBL" id="JBEZFP010000001">
    <property type="protein sequence ID" value="MEU8132047.1"/>
    <property type="molecule type" value="Genomic_DNA"/>
</dbReference>
<keyword evidence="2" id="KW-0812">Transmembrane</keyword>
<gene>
    <name evidence="5" type="ORF">AB0C36_00910</name>
</gene>
<protein>
    <submittedName>
        <fullName evidence="5">YcnI family protein</fullName>
    </submittedName>
</protein>
<feature type="signal peptide" evidence="3">
    <location>
        <begin position="1"/>
        <end position="25"/>
    </location>
</feature>
<evidence type="ECO:0000259" key="4">
    <source>
        <dbReference type="Pfam" id="PF07987"/>
    </source>
</evidence>
<keyword evidence="2" id="KW-1133">Transmembrane helix</keyword>
<dbReference type="Proteomes" id="UP001551482">
    <property type="component" value="Unassembled WGS sequence"/>
</dbReference>
<dbReference type="InterPro" id="IPR038507">
    <property type="entry name" value="YcnI-like_sf"/>
</dbReference>
<keyword evidence="2" id="KW-0472">Membrane</keyword>
<dbReference type="Gene3D" id="2.60.40.2230">
    <property type="entry name" value="Uncharacterised protein YcnI-like PF07987, DUF1775"/>
    <property type="match status" value="1"/>
</dbReference>
<feature type="domain" description="YncI copper-binding" evidence="4">
    <location>
        <begin position="31"/>
        <end position="179"/>
    </location>
</feature>
<evidence type="ECO:0000313" key="6">
    <source>
        <dbReference type="Proteomes" id="UP001551482"/>
    </source>
</evidence>
<keyword evidence="6" id="KW-1185">Reference proteome</keyword>
<dbReference type="CDD" id="cd08545">
    <property type="entry name" value="YcnI_like"/>
    <property type="match status" value="1"/>
</dbReference>
<accession>A0ABV3D8I1</accession>
<organism evidence="5 6">
    <name type="scientific">Streptodolium elevatio</name>
    <dbReference type="NCBI Taxonomy" id="3157996"/>
    <lineage>
        <taxon>Bacteria</taxon>
        <taxon>Bacillati</taxon>
        <taxon>Actinomycetota</taxon>
        <taxon>Actinomycetes</taxon>
        <taxon>Kitasatosporales</taxon>
        <taxon>Streptomycetaceae</taxon>
        <taxon>Streptodolium</taxon>
    </lineage>
</organism>
<feature type="transmembrane region" description="Helical" evidence="2">
    <location>
        <begin position="228"/>
        <end position="248"/>
    </location>
</feature>
<proteinExistence type="predicted"/>
<feature type="compositionally biased region" description="Low complexity" evidence="1">
    <location>
        <begin position="181"/>
        <end position="199"/>
    </location>
</feature>
<evidence type="ECO:0000256" key="1">
    <source>
        <dbReference type="SAM" id="MobiDB-lite"/>
    </source>
</evidence>
<feature type="region of interest" description="Disordered" evidence="1">
    <location>
        <begin position="163"/>
        <end position="224"/>
    </location>
</feature>